<keyword evidence="1" id="KW-0472">Membrane</keyword>
<dbReference type="eggNOG" id="COG2064">
    <property type="taxonomic scope" value="Bacteria"/>
</dbReference>
<dbReference type="Proteomes" id="UP000000292">
    <property type="component" value="Chromosome"/>
</dbReference>
<dbReference type="STRING" id="1048834.TC41_2407"/>
<evidence type="ECO:0000256" key="1">
    <source>
        <dbReference type="SAM" id="Phobius"/>
    </source>
</evidence>
<gene>
    <name evidence="2" type="ordered locus">TC41_2407</name>
</gene>
<accession>F8IGM7</accession>
<dbReference type="KEGG" id="aad:TC41_2407"/>
<keyword evidence="1" id="KW-0812">Transmembrane</keyword>
<dbReference type="PATRIC" id="fig|1048834.4.peg.2276"/>
<protein>
    <submittedName>
        <fullName evidence="2">Flp pilus assembly protein TadB-like protein</fullName>
    </submittedName>
</protein>
<dbReference type="AlphaFoldDB" id="F8IGM7"/>
<dbReference type="OrthoDB" id="2374570at2"/>
<reference evidence="2 3" key="1">
    <citation type="journal article" date="2011" name="J. Bacteriol.">
        <title>Complete Genome Sequence of Alicyclobacillus acidocaldarius Strain Tc-4-1.</title>
        <authorList>
            <person name="Chen Y."/>
            <person name="He Y."/>
            <person name="Zhang B."/>
            <person name="Yang J."/>
            <person name="Li W."/>
            <person name="Dong Z."/>
            <person name="Hu S."/>
        </authorList>
    </citation>
    <scope>NUCLEOTIDE SEQUENCE [LARGE SCALE GENOMIC DNA]</scope>
    <source>
        <strain evidence="2 3">Tc-4-1</strain>
    </source>
</reference>
<keyword evidence="1" id="KW-1133">Transmembrane helix</keyword>
<dbReference type="PANTHER" id="PTHR35007">
    <property type="entry name" value="INTEGRAL MEMBRANE PROTEIN-RELATED"/>
    <property type="match status" value="1"/>
</dbReference>
<reference evidence="3" key="2">
    <citation type="submission" date="2011-06" db="EMBL/GenBank/DDBJ databases">
        <title>The complete genome sequence of Alicyclobacillus acidocaldarius sp. Tc-4-1.</title>
        <authorList>
            <person name="Chen Y."/>
            <person name="He Y."/>
            <person name="Dong Z."/>
            <person name="Hu S."/>
        </authorList>
    </citation>
    <scope>NUCLEOTIDE SEQUENCE [LARGE SCALE GENOMIC DNA]</scope>
    <source>
        <strain evidence="3">Tc-4-1</strain>
    </source>
</reference>
<organism evidence="2 3">
    <name type="scientific">Alicyclobacillus acidocaldarius (strain Tc-4-1)</name>
    <name type="common">Bacillus acidocaldarius</name>
    <dbReference type="NCBI Taxonomy" id="1048834"/>
    <lineage>
        <taxon>Bacteria</taxon>
        <taxon>Bacillati</taxon>
        <taxon>Bacillota</taxon>
        <taxon>Bacilli</taxon>
        <taxon>Bacillales</taxon>
        <taxon>Alicyclobacillaceae</taxon>
        <taxon>Alicyclobacillus</taxon>
    </lineage>
</organism>
<feature type="transmembrane region" description="Helical" evidence="1">
    <location>
        <begin position="247"/>
        <end position="272"/>
    </location>
</feature>
<dbReference type="HOGENOM" id="CLU_982231_0_0_9"/>
<name>F8IGM7_ALIAT</name>
<evidence type="ECO:0000313" key="3">
    <source>
        <dbReference type="Proteomes" id="UP000000292"/>
    </source>
</evidence>
<dbReference type="EMBL" id="CP002902">
    <property type="protein sequence ID" value="AEJ44307.1"/>
    <property type="molecule type" value="Genomic_DNA"/>
</dbReference>
<proteinExistence type="predicted"/>
<evidence type="ECO:0000313" key="2">
    <source>
        <dbReference type="EMBL" id="AEJ44307.1"/>
    </source>
</evidence>
<sequence>MAYALGVLMALAVLIGVVGTYLADQEQERLFRQSVHGTFRRPKPKQGFLESLHQNLVFFAREIGHPEWADLAYRVSFAMPVLVLALFLLLGLYWAFPFAAFAFFLPYVYLSRLYKRARLLLKKQLRQARLLIALLTEAGAPIERGILAAESVANYPLKPYLRDVCIAIGAAEGMENVSMRVETVVEAFMTMAERLRLPEATQFAQLLSQATRYHTPLVDMMLTSLEIEERIRDAEAEHLHNSAVAKIGLISTLGMGIPVFGYIFFAVLSYAMKLFASGFGVGIAF</sequence>
<dbReference type="PANTHER" id="PTHR35007:SF3">
    <property type="entry name" value="POSSIBLE CONSERVED ALANINE RICH MEMBRANE PROTEIN"/>
    <property type="match status" value="1"/>
</dbReference>
<dbReference type="RefSeq" id="WP_014465144.1">
    <property type="nucleotide sequence ID" value="NC_017167.1"/>
</dbReference>
<feature type="transmembrane region" description="Helical" evidence="1">
    <location>
        <begin position="77"/>
        <end position="110"/>
    </location>
</feature>